<sequence length="86" mass="9456">MAISIVHRSSGPLGTISGYLEVLEHTEDKSRHVGGPCLSVSRVVLKWSCSLCLQPGHCELFLRRTEGNCDDEAQAKTLMEQDLISD</sequence>
<protein>
    <submittedName>
        <fullName evidence="1">Uncharacterized protein</fullName>
    </submittedName>
</protein>
<name>A0ACC5X0G9_PANGG</name>
<proteinExistence type="predicted"/>
<evidence type="ECO:0000313" key="2">
    <source>
        <dbReference type="Proteomes" id="UP000829447"/>
    </source>
</evidence>
<comment type="caution">
    <text evidence="1">The sequence shown here is derived from an EMBL/GenBank/DDBJ whole genome shotgun (WGS) entry which is preliminary data.</text>
</comment>
<evidence type="ECO:0000313" key="1">
    <source>
        <dbReference type="EMBL" id="MCI4384746.1"/>
    </source>
</evidence>
<keyword evidence="2" id="KW-1185">Reference proteome</keyword>
<reference evidence="1 2" key="1">
    <citation type="journal article" date="2022" name="bioRxiv">
        <title>An ancient truncated duplication of the anti-Mullerian hormone receptor type 2 gene is a potential conserved master sex determinant in the Pangasiidae catfish family.</title>
        <authorList>
            <person name="Wen M."/>
            <person name="Pan Q."/>
            <person name="Jouanno E."/>
            <person name="Montfort J."/>
            <person name="Zahm M."/>
            <person name="Cabau C."/>
            <person name="Klopp C."/>
            <person name="Iampietro C."/>
            <person name="Roques C."/>
            <person name="Bouchez O."/>
            <person name="Castinel A."/>
            <person name="Donnadieu C."/>
            <person name="Parrinello H."/>
            <person name="Poncet C."/>
            <person name="Belmonte E."/>
            <person name="Gautier V."/>
            <person name="Avarre J.-C."/>
            <person name="Dugue R."/>
            <person name="Gustiano R."/>
            <person name="Ha T.T.T."/>
            <person name="Campet M."/>
            <person name="Sriphairoj K."/>
            <person name="Ribolli J."/>
            <person name="de Almeida F.L."/>
            <person name="Desvignes T."/>
            <person name="Postlethwait J.H."/>
            <person name="Bucao C.F."/>
            <person name="Robinson-Rechavi M."/>
            <person name="Bobe J."/>
            <person name="Herpin A."/>
            <person name="Guiguen Y."/>
        </authorList>
    </citation>
    <scope>NUCLEOTIDE SEQUENCE [LARGE SCALE GENOMIC DNA]</scope>
    <source>
        <strain evidence="1">YG-Dec2019</strain>
    </source>
</reference>
<dbReference type="EMBL" id="CM040466">
    <property type="protein sequence ID" value="MCI4384746.1"/>
    <property type="molecule type" value="Genomic_DNA"/>
</dbReference>
<dbReference type="Proteomes" id="UP000829447">
    <property type="component" value="Linkage Group LG13"/>
</dbReference>
<gene>
    <name evidence="1" type="ORF">PGIGA_G00042210</name>
</gene>
<organism evidence="1 2">
    <name type="scientific">Pangasianodon gigas</name>
    <name type="common">Mekong giant catfish</name>
    <name type="synonym">Pangasius gigas</name>
    <dbReference type="NCBI Taxonomy" id="30993"/>
    <lineage>
        <taxon>Eukaryota</taxon>
        <taxon>Metazoa</taxon>
        <taxon>Chordata</taxon>
        <taxon>Craniata</taxon>
        <taxon>Vertebrata</taxon>
        <taxon>Euteleostomi</taxon>
        <taxon>Actinopterygii</taxon>
        <taxon>Neopterygii</taxon>
        <taxon>Teleostei</taxon>
        <taxon>Ostariophysi</taxon>
        <taxon>Siluriformes</taxon>
        <taxon>Pangasiidae</taxon>
        <taxon>Pangasianodon</taxon>
    </lineage>
</organism>
<accession>A0ACC5X0G9</accession>